<feature type="transmembrane region" description="Helical" evidence="9">
    <location>
        <begin position="396"/>
        <end position="422"/>
    </location>
</feature>
<dbReference type="PANTHER" id="PTHR42643:SF38">
    <property type="entry name" value="IONOTROPIC RECEPTOR 100A"/>
    <property type="match status" value="1"/>
</dbReference>
<evidence type="ECO:0000256" key="7">
    <source>
        <dbReference type="ARBA" id="ARBA00023170"/>
    </source>
</evidence>
<reference evidence="11 12" key="1">
    <citation type="submission" date="2018-04" db="EMBL/GenBank/DDBJ databases">
        <authorList>
            <person name="Zhang X."/>
            <person name="Yuan J."/>
            <person name="Li F."/>
            <person name="Xiang J."/>
        </authorList>
    </citation>
    <scope>NUCLEOTIDE SEQUENCE [LARGE SCALE GENOMIC DNA]</scope>
    <source>
        <tissue evidence="11">Muscle</tissue>
    </source>
</reference>
<evidence type="ECO:0000256" key="9">
    <source>
        <dbReference type="SAM" id="Phobius"/>
    </source>
</evidence>
<dbReference type="GO" id="GO:0050906">
    <property type="term" value="P:detection of stimulus involved in sensory perception"/>
    <property type="evidence" value="ECO:0007669"/>
    <property type="project" value="UniProtKB-ARBA"/>
</dbReference>
<evidence type="ECO:0000256" key="4">
    <source>
        <dbReference type="ARBA" id="ARBA00022692"/>
    </source>
</evidence>
<keyword evidence="4 9" id="KW-0812">Transmembrane</keyword>
<dbReference type="InterPro" id="IPR052192">
    <property type="entry name" value="Insect_Ionotropic_Sensory_Rcpt"/>
</dbReference>
<dbReference type="SUPFAM" id="SSF53850">
    <property type="entry name" value="Periplasmic binding protein-like II"/>
    <property type="match status" value="1"/>
</dbReference>
<evidence type="ECO:0000256" key="3">
    <source>
        <dbReference type="ARBA" id="ARBA00022475"/>
    </source>
</evidence>
<keyword evidence="3" id="KW-1003">Cell membrane</keyword>
<comment type="caution">
    <text evidence="11">The sequence shown here is derived from an EMBL/GenBank/DDBJ whole genome shotgun (WGS) entry which is preliminary data.</text>
</comment>
<organism evidence="11 12">
    <name type="scientific">Penaeus vannamei</name>
    <name type="common">Whiteleg shrimp</name>
    <name type="synonym">Litopenaeus vannamei</name>
    <dbReference type="NCBI Taxonomy" id="6689"/>
    <lineage>
        <taxon>Eukaryota</taxon>
        <taxon>Metazoa</taxon>
        <taxon>Ecdysozoa</taxon>
        <taxon>Arthropoda</taxon>
        <taxon>Crustacea</taxon>
        <taxon>Multicrustacea</taxon>
        <taxon>Malacostraca</taxon>
        <taxon>Eumalacostraca</taxon>
        <taxon>Eucarida</taxon>
        <taxon>Decapoda</taxon>
        <taxon>Dendrobranchiata</taxon>
        <taxon>Penaeoidea</taxon>
        <taxon>Penaeidae</taxon>
        <taxon>Penaeus</taxon>
    </lineage>
</organism>
<keyword evidence="5 9" id="KW-1133">Transmembrane helix</keyword>
<feature type="transmembrane region" description="Helical" evidence="9">
    <location>
        <begin position="668"/>
        <end position="688"/>
    </location>
</feature>
<dbReference type="Proteomes" id="UP000283509">
    <property type="component" value="Unassembled WGS sequence"/>
</dbReference>
<evidence type="ECO:0000313" key="11">
    <source>
        <dbReference type="EMBL" id="ROT79299.1"/>
    </source>
</evidence>
<dbReference type="Pfam" id="PF00060">
    <property type="entry name" value="Lig_chan"/>
    <property type="match status" value="1"/>
</dbReference>
<dbReference type="InterPro" id="IPR001320">
    <property type="entry name" value="Iontro_rcpt_C"/>
</dbReference>
<proteinExistence type="inferred from homology"/>
<sequence length="691" mass="78070">MEQTPTRIRESPYRSSRRWLTDPTLTKHFRLTSAELRARARGAGLLHGPHGKRSRAHQVSSVAQATLSDALVSHPREGDEASLMTLTTHTLAAVLEASEKPLCSAQFLTDGSLSSYSLFQLKHRLPAPRGVGVFEVTRSDLEDNTTEAKASSVIAEARKMRELSWCVNVVVLSDDPAFLASFAESSLRGRLLVWATRLLVVTRLPLQELRRLLASSWTFSMMNAMVINLEERSGQFRYRIYTHQPYNTPEGKLVHLATWAPEYGLYVKSGQRLFPEKFENFRGAEVGVTALPFQPYWIEEETTGQDGALRKTYTGSDGLLLRTIAEGLNFTFTPLPVSTWGEVTQRVVERRALMAVVHHVLLPQRKERYDYTYTYEQILFDFCMARPSLTPQWQSLYYPLADAVWACILAAVLFMAVVLYMARKNKKFSPWNVTEITLGSLLGQSVPLDRDTNGFRVSVASWLVFAFVVGTAYRGNLTAALTLPKYPDRPETIEQLVKAVDSVTMPSYGTEFQAFFLRSNSEVFRTLGGLMEIVPSAMDGLNGVATKRQSFMDGRRYLEHMIAEHFTDARGEAQLYVGRQSVLPGLAGWPVPHDAPYKPQLDRLMMRILEAGLYEKWSEDMLRRARAEARRRQKRKLQELRLDEEDVEAEESTRKTKPLTVVHLQGPLILLLLGLLLGGAVFVLEAFVSRL</sequence>
<keyword evidence="12" id="KW-1185">Reference proteome</keyword>
<dbReference type="AlphaFoldDB" id="A0A3R7PWH5"/>
<comment type="subcellular location">
    <subcellularLocation>
        <location evidence="1">Cell membrane</location>
        <topology evidence="1">Multi-pass membrane protein</topology>
    </subcellularLocation>
</comment>
<accession>A0A3R7PWH5</accession>
<comment type="similarity">
    <text evidence="2">Belongs to the glutamate-gated ion channel (TC 1.A.10.1) family.</text>
</comment>
<dbReference type="Gene3D" id="3.40.190.10">
    <property type="entry name" value="Periplasmic binding protein-like II"/>
    <property type="match status" value="1"/>
</dbReference>
<evidence type="ECO:0000259" key="10">
    <source>
        <dbReference type="Pfam" id="PF00060"/>
    </source>
</evidence>
<dbReference type="GO" id="GO:0005886">
    <property type="term" value="C:plasma membrane"/>
    <property type="evidence" value="ECO:0007669"/>
    <property type="project" value="UniProtKB-SubCell"/>
</dbReference>
<dbReference type="Gene3D" id="1.10.287.70">
    <property type="match status" value="1"/>
</dbReference>
<name>A0A3R7PWH5_PENVA</name>
<evidence type="ECO:0000313" key="12">
    <source>
        <dbReference type="Proteomes" id="UP000283509"/>
    </source>
</evidence>
<evidence type="ECO:0000256" key="1">
    <source>
        <dbReference type="ARBA" id="ARBA00004651"/>
    </source>
</evidence>
<protein>
    <submittedName>
        <fullName evidence="11">Variant Ionotropic Glutamate Receptor</fullName>
    </submittedName>
</protein>
<reference evidence="11 12" key="2">
    <citation type="submission" date="2019-01" db="EMBL/GenBank/DDBJ databases">
        <title>The decoding of complex shrimp genome reveals the adaptation for benthos swimmer, frequently molting mechanism and breeding impact on genome.</title>
        <authorList>
            <person name="Sun Y."/>
            <person name="Gao Y."/>
            <person name="Yu Y."/>
        </authorList>
    </citation>
    <scope>NUCLEOTIDE SEQUENCE [LARGE SCALE GENOMIC DNA]</scope>
    <source>
        <tissue evidence="11">Muscle</tissue>
    </source>
</reference>
<evidence type="ECO:0000256" key="6">
    <source>
        <dbReference type="ARBA" id="ARBA00023136"/>
    </source>
</evidence>
<evidence type="ECO:0000256" key="2">
    <source>
        <dbReference type="ARBA" id="ARBA00008685"/>
    </source>
</evidence>
<dbReference type="GO" id="GO:0015276">
    <property type="term" value="F:ligand-gated monoatomic ion channel activity"/>
    <property type="evidence" value="ECO:0007669"/>
    <property type="project" value="InterPro"/>
</dbReference>
<evidence type="ECO:0000256" key="8">
    <source>
        <dbReference type="ARBA" id="ARBA00023180"/>
    </source>
</evidence>
<keyword evidence="7 11" id="KW-0675">Receptor</keyword>
<evidence type="ECO:0000256" key="5">
    <source>
        <dbReference type="ARBA" id="ARBA00022989"/>
    </source>
</evidence>
<feature type="domain" description="Ionotropic glutamate receptor C-terminal" evidence="10">
    <location>
        <begin position="403"/>
        <end position="675"/>
    </location>
</feature>
<dbReference type="OrthoDB" id="6366643at2759"/>
<dbReference type="EMBL" id="QCYY01001261">
    <property type="protein sequence ID" value="ROT79299.1"/>
    <property type="molecule type" value="Genomic_DNA"/>
</dbReference>
<gene>
    <name evidence="11" type="ORF">C7M84_001979</name>
</gene>
<keyword evidence="6 9" id="KW-0472">Membrane</keyword>
<keyword evidence="8" id="KW-0325">Glycoprotein</keyword>
<dbReference type="PANTHER" id="PTHR42643">
    <property type="entry name" value="IONOTROPIC RECEPTOR 20A-RELATED"/>
    <property type="match status" value="1"/>
</dbReference>